<sequence length="338" mass="35444">MDRRTILAGAAASAAALFAGQGVTHAQQLRKPFRVGALFNGAAVVDGKPNPVLEGLRHGLAQLGYFDGADVIYDARFAEGALERLPALAVELVGTGVDVIATYGGPATNAARKATTTVPIVASIVADPVAIGVAATLERPGGNITGATNNDPELPSRQFDILRAVIPRLERVAILSDSDIPGTDANGLAPIERANVAAARAAGMIPQVLKVRGPKPDLEAAFDAMHGARAQALVVLEVPAPLAERKRIAALATKRRLPTMFWGGAEDAGGLFSYGTSVTANFPRLPAIIDRIFKGAKPADMPFEVVSRRELAINLRTARELGLTIPPDLLKRADRVIE</sequence>
<reference evidence="1" key="1">
    <citation type="submission" date="2018-01" db="EMBL/GenBank/DDBJ databases">
        <authorList>
            <person name="Clerissi C."/>
        </authorList>
    </citation>
    <scope>NUCLEOTIDE SEQUENCE</scope>
    <source>
        <strain evidence="1">Cupriavidus taiwanensis STM 3521</strain>
    </source>
</reference>
<dbReference type="InterPro" id="IPR007487">
    <property type="entry name" value="ABC_transpt-TYRBP-like"/>
</dbReference>
<dbReference type="AlphaFoldDB" id="A0A375CFG1"/>
<dbReference type="Proteomes" id="UP000256297">
    <property type="component" value="Chromosome CBM2589_a"/>
</dbReference>
<evidence type="ECO:0008006" key="2">
    <source>
        <dbReference type="Google" id="ProtNLM"/>
    </source>
</evidence>
<accession>A0A375CFG1</accession>
<dbReference type="Gene3D" id="3.40.50.2300">
    <property type="match status" value="2"/>
</dbReference>
<dbReference type="PANTHER" id="PTHR35271:SF1">
    <property type="entry name" value="ABC TRANSPORTER, SUBSTRATE-BINDING LIPOPROTEIN"/>
    <property type="match status" value="1"/>
</dbReference>
<gene>
    <name evidence="1" type="ORF">CBM2589_A90270</name>
</gene>
<dbReference type="CDD" id="cd06325">
    <property type="entry name" value="PBP1_ABC_unchar_transporter"/>
    <property type="match status" value="1"/>
</dbReference>
<evidence type="ECO:0000313" key="1">
    <source>
        <dbReference type="EMBL" id="SOY68800.1"/>
    </source>
</evidence>
<protein>
    <recommendedName>
        <fullName evidence="2">ABC transporter substrate-binding protein</fullName>
    </recommendedName>
</protein>
<proteinExistence type="predicted"/>
<name>A0A375CFG1_9BURK</name>
<dbReference type="PANTHER" id="PTHR35271">
    <property type="entry name" value="ABC TRANSPORTER, SUBSTRATE-BINDING LIPOPROTEIN-RELATED"/>
    <property type="match status" value="1"/>
</dbReference>
<organism evidence="1">
    <name type="scientific">Cupriavidus taiwanensis</name>
    <dbReference type="NCBI Taxonomy" id="164546"/>
    <lineage>
        <taxon>Bacteria</taxon>
        <taxon>Pseudomonadati</taxon>
        <taxon>Pseudomonadota</taxon>
        <taxon>Betaproteobacteria</taxon>
        <taxon>Burkholderiales</taxon>
        <taxon>Burkholderiaceae</taxon>
        <taxon>Cupriavidus</taxon>
    </lineage>
</organism>
<comment type="caution">
    <text evidence="1">The sequence shown here is derived from an EMBL/GenBank/DDBJ whole genome shotgun (WGS) entry which is preliminary data.</text>
</comment>
<dbReference type="EMBL" id="OFSP01000039">
    <property type="protein sequence ID" value="SOY68800.1"/>
    <property type="molecule type" value="Genomic_DNA"/>
</dbReference>
<dbReference type="Pfam" id="PF04392">
    <property type="entry name" value="ABC_sub_bind"/>
    <property type="match status" value="1"/>
</dbReference>